<evidence type="ECO:0000313" key="3">
    <source>
        <dbReference type="Proteomes" id="UP000215127"/>
    </source>
</evidence>
<dbReference type="PANTHER" id="PTHR23024:SF557">
    <property type="entry name" value="AB HYDROLASE SUPERFAMILY PROTEIN C1039.03"/>
    <property type="match status" value="1"/>
</dbReference>
<dbReference type="Proteomes" id="UP000215127">
    <property type="component" value="Chromosome 9"/>
</dbReference>
<keyword evidence="3" id="KW-1185">Reference proteome</keyword>
<dbReference type="SUPFAM" id="SSF53474">
    <property type="entry name" value="alpha/beta-Hydrolases"/>
    <property type="match status" value="1"/>
</dbReference>
<evidence type="ECO:0000259" key="1">
    <source>
        <dbReference type="Pfam" id="PF07859"/>
    </source>
</evidence>
<reference evidence="2 3" key="1">
    <citation type="submission" date="2016-06" db="EMBL/GenBank/DDBJ databases">
        <authorList>
            <person name="Kjaerup R.B."/>
            <person name="Dalgaard T.S."/>
            <person name="Juul-Madsen H.R."/>
        </authorList>
    </citation>
    <scope>NUCLEOTIDE SEQUENCE [LARGE SCALE GENOMIC DNA]</scope>
</reference>
<protein>
    <recommendedName>
        <fullName evidence="1">Alpha/beta hydrolase fold-3 domain-containing protein</fullName>
    </recommendedName>
</protein>
<accession>A0A1X7S388</accession>
<dbReference type="EMBL" id="LT853700">
    <property type="protein sequence ID" value="SMQ54099.1"/>
    <property type="molecule type" value="Genomic_DNA"/>
</dbReference>
<evidence type="ECO:0000313" key="2">
    <source>
        <dbReference type="EMBL" id="SMQ54099.1"/>
    </source>
</evidence>
<sequence>MDHQLLLYQPIDPALRPLLDPEYVAFHERYMQYVVPDEMLAWDGSARTLSSIPYGGSTPVKVGRMVDIKLEHCSVRVFVPMLKPSYKDTKLPALLWFHGGNWATGDLSSENDFCTQICQTSQCVVVTVDYRLAPENPYPALAEDAIEAFQWLFKHAVPQFGIDADRVAVGGHSTGANLAAAAVLEAACLFPSLKPCLQLLILPVIDNTALPGQGWTSNLNAPWMTPSRLLYFRAMYLQGNHRREDWQISPHLAQSKILKRAPRAWIAVAQFDLLAAEGMKYAQVLKAVKVNAEVKMYEGSTHSLFELNGYRQSRPSGRRVISS</sequence>
<dbReference type="InterPro" id="IPR029058">
    <property type="entry name" value="AB_hydrolase_fold"/>
</dbReference>
<dbReference type="InterPro" id="IPR050466">
    <property type="entry name" value="Carboxylest/Gibb_receptor"/>
</dbReference>
<feature type="domain" description="Alpha/beta hydrolase fold-3" evidence="1">
    <location>
        <begin position="94"/>
        <end position="304"/>
    </location>
</feature>
<name>A0A1X7S388_ZYMT9</name>
<dbReference type="Pfam" id="PF07859">
    <property type="entry name" value="Abhydrolase_3"/>
    <property type="match status" value="1"/>
</dbReference>
<dbReference type="Gene3D" id="3.40.50.1820">
    <property type="entry name" value="alpha/beta hydrolase"/>
    <property type="match status" value="1"/>
</dbReference>
<gene>
    <name evidence="2" type="ORF">ZT3D7_G9253</name>
</gene>
<organism evidence="2 3">
    <name type="scientific">Zymoseptoria tritici (strain ST99CH_3D7)</name>
    <dbReference type="NCBI Taxonomy" id="1276538"/>
    <lineage>
        <taxon>Eukaryota</taxon>
        <taxon>Fungi</taxon>
        <taxon>Dikarya</taxon>
        <taxon>Ascomycota</taxon>
        <taxon>Pezizomycotina</taxon>
        <taxon>Dothideomycetes</taxon>
        <taxon>Dothideomycetidae</taxon>
        <taxon>Mycosphaerellales</taxon>
        <taxon>Mycosphaerellaceae</taxon>
        <taxon>Zymoseptoria</taxon>
    </lineage>
</organism>
<dbReference type="AlphaFoldDB" id="A0A1X7S388"/>
<dbReference type="GO" id="GO:0016787">
    <property type="term" value="F:hydrolase activity"/>
    <property type="evidence" value="ECO:0007669"/>
    <property type="project" value="InterPro"/>
</dbReference>
<proteinExistence type="predicted"/>
<dbReference type="STRING" id="1276538.A0A1X7S388"/>
<dbReference type="PANTHER" id="PTHR23024">
    <property type="entry name" value="ARYLACETAMIDE DEACETYLASE"/>
    <property type="match status" value="1"/>
</dbReference>
<dbReference type="InterPro" id="IPR013094">
    <property type="entry name" value="AB_hydrolase_3"/>
</dbReference>